<sequence length="179" mass="19288">MAGFILASLFSRPSLSIVNASTGETVARSLNVIRVSYRYTSVPLRHQLENGSSKVDARTILPSGIFIDAICPDLDTVSQVVDLMNDRSNLYTVTSKGLVLRNMMAQATQAKQNAEVLSAAPFRIVFKQILVENEQPVVCAQASDSSVIDRGIQLVSNAAENVSTLYNNVTNRISGLIGG</sequence>
<proteinExistence type="predicted"/>
<gene>
    <name evidence="1" type="ORF">PLUTO_00070</name>
</gene>
<name>A0A9E7MTC3_9CAUD</name>
<evidence type="ECO:0000313" key="1">
    <source>
        <dbReference type="EMBL" id="USN16323.1"/>
    </source>
</evidence>
<dbReference type="Proteomes" id="UP001056883">
    <property type="component" value="Segment"/>
</dbReference>
<evidence type="ECO:0000313" key="2">
    <source>
        <dbReference type="Proteomes" id="UP001056883"/>
    </source>
</evidence>
<dbReference type="InterPro" id="IPR054442">
    <property type="entry name" value="E217_Gp38-like"/>
</dbReference>
<protein>
    <submittedName>
        <fullName evidence="1">Uncharacterized protein</fullName>
    </submittedName>
</protein>
<keyword evidence="2" id="KW-1185">Reference proteome</keyword>
<organism evidence="1 2">
    <name type="scientific">Luteibacter phage vB_LflM-Pluto</name>
    <dbReference type="NCBI Taxonomy" id="2948611"/>
    <lineage>
        <taxon>Viruses</taxon>
        <taxon>Duplodnaviria</taxon>
        <taxon>Heunggongvirae</taxon>
        <taxon>Uroviricota</taxon>
        <taxon>Caudoviricetes</taxon>
        <taxon>Lindbergviridae</taxon>
        <taxon>Plutovirus</taxon>
        <taxon>Plutovirus pluto</taxon>
    </lineage>
</organism>
<dbReference type="EMBL" id="ON529861">
    <property type="protein sequence ID" value="USN16323.1"/>
    <property type="molecule type" value="Genomic_DNA"/>
</dbReference>
<dbReference type="Pfam" id="PF22760">
    <property type="entry name" value="Gp38_E217"/>
    <property type="match status" value="1"/>
</dbReference>
<accession>A0A9E7MTC3</accession>
<reference evidence="1" key="1">
    <citation type="submission" date="2022-05" db="EMBL/GenBank/DDBJ databases">
        <authorList>
            <person name="Friedrich I."/>
            <person name="Poehlein A."/>
            <person name="Schneider D."/>
            <person name="Hertel R."/>
            <person name="Daniel R."/>
        </authorList>
    </citation>
    <scope>NUCLEOTIDE SEQUENCE</scope>
</reference>